<dbReference type="Pfam" id="PF07963">
    <property type="entry name" value="N_methyl"/>
    <property type="match status" value="1"/>
</dbReference>
<dbReference type="PROSITE" id="PS00409">
    <property type="entry name" value="PROKAR_NTER_METHYL"/>
    <property type="match status" value="1"/>
</dbReference>
<sequence length="199" mass="22863">MILTKELMVRKITSNKKGISLVEVVAAMAIFLVLFVSVSSLIMSGIKSENITNNAIKEVSVSQSIRDILYNEDNEIFKNYLNNKSIRCEISNIYEFQNMLILNIKNDSIKNNKYISKNDKNNPIKYIVYITTTSKKEGLYNVVLSVIVLNKSQYYYYVNGIQTPNIGEINLNTKNINILNEEMVIRPIENKFKESENTN</sequence>
<evidence type="ECO:0000256" key="1">
    <source>
        <dbReference type="SAM" id="Phobius"/>
    </source>
</evidence>
<reference evidence="2 3" key="1">
    <citation type="submission" date="2023-07" db="EMBL/GenBank/DDBJ databases">
        <title>Genomic Encyclopedia of Type Strains, Phase IV (KMG-IV): sequencing the most valuable type-strain genomes for metagenomic binning, comparative biology and taxonomic classification.</title>
        <authorList>
            <person name="Goeker M."/>
        </authorList>
    </citation>
    <scope>NUCLEOTIDE SEQUENCE [LARGE SCALE GENOMIC DNA]</scope>
    <source>
        <strain evidence="2 3">DSM 20694</strain>
    </source>
</reference>
<comment type="caution">
    <text evidence="2">The sequence shown here is derived from an EMBL/GenBank/DDBJ whole genome shotgun (WGS) entry which is preliminary data.</text>
</comment>
<accession>A0ABT9UNS0</accession>
<evidence type="ECO:0000313" key="2">
    <source>
        <dbReference type="EMBL" id="MDQ0148281.1"/>
    </source>
</evidence>
<name>A0ABT9UNS0_9FIRM</name>
<proteinExistence type="predicted"/>
<feature type="transmembrane region" description="Helical" evidence="1">
    <location>
        <begin position="21"/>
        <end position="43"/>
    </location>
</feature>
<keyword evidence="1" id="KW-0812">Transmembrane</keyword>
<gene>
    <name evidence="2" type="ORF">J2S18_000198</name>
</gene>
<dbReference type="EMBL" id="JAUSUF010000001">
    <property type="protein sequence ID" value="MDQ0148281.1"/>
    <property type="molecule type" value="Genomic_DNA"/>
</dbReference>
<keyword evidence="1" id="KW-0472">Membrane</keyword>
<evidence type="ECO:0000313" key="3">
    <source>
        <dbReference type="Proteomes" id="UP001228504"/>
    </source>
</evidence>
<protein>
    <submittedName>
        <fullName evidence="2">Type II secretory pathway pseudopilin PulG</fullName>
    </submittedName>
</protein>
<keyword evidence="1" id="KW-1133">Transmembrane helix</keyword>
<dbReference type="RefSeq" id="WP_307482040.1">
    <property type="nucleotide sequence ID" value="NZ_JAUSUF010000001.1"/>
</dbReference>
<dbReference type="Proteomes" id="UP001228504">
    <property type="component" value="Unassembled WGS sequence"/>
</dbReference>
<keyword evidence="3" id="KW-1185">Reference proteome</keyword>
<dbReference type="InterPro" id="IPR012902">
    <property type="entry name" value="N_methyl_site"/>
</dbReference>
<organism evidence="2 3">
    <name type="scientific">Eubacterium multiforme</name>
    <dbReference type="NCBI Taxonomy" id="83339"/>
    <lineage>
        <taxon>Bacteria</taxon>
        <taxon>Bacillati</taxon>
        <taxon>Bacillota</taxon>
        <taxon>Clostridia</taxon>
        <taxon>Eubacteriales</taxon>
        <taxon>Eubacteriaceae</taxon>
        <taxon>Eubacterium</taxon>
    </lineage>
</organism>